<evidence type="ECO:0000256" key="1">
    <source>
        <dbReference type="ARBA" id="ARBA00004370"/>
    </source>
</evidence>
<evidence type="ECO:0000256" key="3">
    <source>
        <dbReference type="ARBA" id="ARBA00022771"/>
    </source>
</evidence>
<keyword evidence="2" id="KW-0479">Metal-binding</keyword>
<evidence type="ECO:0000256" key="4">
    <source>
        <dbReference type="ARBA" id="ARBA00022833"/>
    </source>
</evidence>
<sequence>MEEDLEVVTGLFGDVRDFRWRGFLPNIFRLTSRMASGAVTGFFALGGAFMGVLGGALAGQASDTGIVRGAALGAIVGAVLAIEVLEAYHAYWRSDQSRSQSTYDARRLRTDFVEELFYDRFVPHQFSSARLMAYHWQVRDISGEVASKGGLSGDLLIKLPSYVIPHNERDGYEESICCTICLQDIVGGETVRKLPPCFHTFHLLCVDKWLAAHSSCPVCRQCLALTTSD</sequence>
<proteinExistence type="predicted"/>
<dbReference type="PANTHER" id="PTHR46151:SF18">
    <property type="entry name" value="NEP1-INTERACTING PROTEIN-LIKE 2"/>
    <property type="match status" value="1"/>
</dbReference>
<name>A0ABD0UIL5_DENTH</name>
<dbReference type="SUPFAM" id="SSF57850">
    <property type="entry name" value="RING/U-box"/>
    <property type="match status" value="1"/>
</dbReference>
<protein>
    <recommendedName>
        <fullName evidence="8">RING-type domain-containing protein</fullName>
    </recommendedName>
</protein>
<dbReference type="EMBL" id="JANQDX010000014">
    <property type="protein sequence ID" value="KAL0912555.1"/>
    <property type="molecule type" value="Genomic_DNA"/>
</dbReference>
<keyword evidence="7" id="KW-1133">Transmembrane helix</keyword>
<keyword evidence="5 7" id="KW-0472">Membrane</keyword>
<evidence type="ECO:0000313" key="10">
    <source>
        <dbReference type="Proteomes" id="UP001552299"/>
    </source>
</evidence>
<comment type="caution">
    <text evidence="9">The sequence shown here is derived from an EMBL/GenBank/DDBJ whole genome shotgun (WGS) entry which is preliminary data.</text>
</comment>
<evidence type="ECO:0000256" key="7">
    <source>
        <dbReference type="SAM" id="Phobius"/>
    </source>
</evidence>
<dbReference type="AlphaFoldDB" id="A0ABD0UIL5"/>
<keyword evidence="10" id="KW-1185">Reference proteome</keyword>
<feature type="transmembrane region" description="Helical" evidence="7">
    <location>
        <begin position="38"/>
        <end position="58"/>
    </location>
</feature>
<dbReference type="GO" id="GO:0008270">
    <property type="term" value="F:zinc ion binding"/>
    <property type="evidence" value="ECO:0007669"/>
    <property type="project" value="UniProtKB-KW"/>
</dbReference>
<organism evidence="9 10">
    <name type="scientific">Dendrobium thyrsiflorum</name>
    <name type="common">Pinecone-like raceme dendrobium</name>
    <name type="synonym">Orchid</name>
    <dbReference type="NCBI Taxonomy" id="117978"/>
    <lineage>
        <taxon>Eukaryota</taxon>
        <taxon>Viridiplantae</taxon>
        <taxon>Streptophyta</taxon>
        <taxon>Embryophyta</taxon>
        <taxon>Tracheophyta</taxon>
        <taxon>Spermatophyta</taxon>
        <taxon>Magnoliopsida</taxon>
        <taxon>Liliopsida</taxon>
        <taxon>Asparagales</taxon>
        <taxon>Orchidaceae</taxon>
        <taxon>Epidendroideae</taxon>
        <taxon>Malaxideae</taxon>
        <taxon>Dendrobiinae</taxon>
        <taxon>Dendrobium</taxon>
    </lineage>
</organism>
<dbReference type="PANTHER" id="PTHR46151">
    <property type="entry name" value="NEP1-INTERACTING PROTEIN-LIKE 2"/>
    <property type="match status" value="1"/>
</dbReference>
<dbReference type="GO" id="GO:0016020">
    <property type="term" value="C:membrane"/>
    <property type="evidence" value="ECO:0007669"/>
    <property type="project" value="UniProtKB-SubCell"/>
</dbReference>
<dbReference type="SMART" id="SM00184">
    <property type="entry name" value="RING"/>
    <property type="match status" value="1"/>
</dbReference>
<dbReference type="PROSITE" id="PS50089">
    <property type="entry name" value="ZF_RING_2"/>
    <property type="match status" value="1"/>
</dbReference>
<reference evidence="9 10" key="1">
    <citation type="journal article" date="2024" name="Plant Biotechnol. J.">
        <title>Dendrobium thyrsiflorum genome and its molecular insights into genes involved in important horticultural traits.</title>
        <authorList>
            <person name="Chen B."/>
            <person name="Wang J.Y."/>
            <person name="Zheng P.J."/>
            <person name="Li K.L."/>
            <person name="Liang Y.M."/>
            <person name="Chen X.F."/>
            <person name="Zhang C."/>
            <person name="Zhao X."/>
            <person name="He X."/>
            <person name="Zhang G.Q."/>
            <person name="Liu Z.J."/>
            <person name="Xu Q."/>
        </authorList>
    </citation>
    <scope>NUCLEOTIDE SEQUENCE [LARGE SCALE GENOMIC DNA]</scope>
    <source>
        <strain evidence="9">GZMU011</strain>
    </source>
</reference>
<evidence type="ECO:0000256" key="6">
    <source>
        <dbReference type="PROSITE-ProRule" id="PRU00175"/>
    </source>
</evidence>
<gene>
    <name evidence="9" type="ORF">M5K25_018536</name>
</gene>
<evidence type="ECO:0000256" key="5">
    <source>
        <dbReference type="ARBA" id="ARBA00023136"/>
    </source>
</evidence>
<keyword evidence="7" id="KW-0812">Transmembrane</keyword>
<keyword evidence="3 6" id="KW-0863">Zinc-finger</keyword>
<dbReference type="Gene3D" id="3.30.40.10">
    <property type="entry name" value="Zinc/RING finger domain, C3HC4 (zinc finger)"/>
    <property type="match status" value="1"/>
</dbReference>
<dbReference type="InterPro" id="IPR013083">
    <property type="entry name" value="Znf_RING/FYVE/PHD"/>
</dbReference>
<dbReference type="Proteomes" id="UP001552299">
    <property type="component" value="Unassembled WGS sequence"/>
</dbReference>
<comment type="subcellular location">
    <subcellularLocation>
        <location evidence="1">Membrane</location>
    </subcellularLocation>
</comment>
<keyword evidence="4" id="KW-0862">Zinc</keyword>
<dbReference type="InterPro" id="IPR001841">
    <property type="entry name" value="Znf_RING"/>
</dbReference>
<feature type="transmembrane region" description="Helical" evidence="7">
    <location>
        <begin position="70"/>
        <end position="91"/>
    </location>
</feature>
<evidence type="ECO:0000256" key="2">
    <source>
        <dbReference type="ARBA" id="ARBA00022723"/>
    </source>
</evidence>
<evidence type="ECO:0000259" key="8">
    <source>
        <dbReference type="PROSITE" id="PS50089"/>
    </source>
</evidence>
<feature type="domain" description="RING-type" evidence="8">
    <location>
        <begin position="178"/>
        <end position="220"/>
    </location>
</feature>
<evidence type="ECO:0000313" key="9">
    <source>
        <dbReference type="EMBL" id="KAL0912555.1"/>
    </source>
</evidence>
<accession>A0ABD0UIL5</accession>
<dbReference type="Pfam" id="PF13639">
    <property type="entry name" value="zf-RING_2"/>
    <property type="match status" value="1"/>
</dbReference>